<evidence type="ECO:0008006" key="4">
    <source>
        <dbReference type="Google" id="ProtNLM"/>
    </source>
</evidence>
<organism evidence="2 3">
    <name type="scientific">Marinilactibacillus psychrotolerans</name>
    <dbReference type="NCBI Taxonomy" id="191770"/>
    <lineage>
        <taxon>Bacteria</taxon>
        <taxon>Bacillati</taxon>
        <taxon>Bacillota</taxon>
        <taxon>Bacilli</taxon>
        <taxon>Lactobacillales</taxon>
        <taxon>Carnobacteriaceae</taxon>
        <taxon>Marinilactibacillus</taxon>
    </lineage>
</organism>
<feature type="region of interest" description="Disordered" evidence="1">
    <location>
        <begin position="133"/>
        <end position="168"/>
    </location>
</feature>
<gene>
    <name evidence="2" type="ORF">ACEN37_12300</name>
</gene>
<dbReference type="Proteomes" id="UP001625374">
    <property type="component" value="Unassembled WGS sequence"/>
</dbReference>
<dbReference type="PROSITE" id="PS51257">
    <property type="entry name" value="PROKAR_LIPOPROTEIN"/>
    <property type="match status" value="1"/>
</dbReference>
<accession>A0ABW8URF6</accession>
<sequence length="292" mass="33195">MQFFKGNYISLVVFSLILVGCGGNVDESSYEKTIEDGLDYFAVEKYSEAEVQFELALKEKEDDELAKALLAQTVAFRKSLKLFEEGNFDEGFIQAKTVVETTSGSTSISNKAEELINNQNAIQEKIGKETEEVHKNGAAEKFAKEKAEREKKEKEEADQHAEAGGLTNSEKTKYEYSDFIGYYLHFDSSDRSHSDTVAGIGHNQVVVAWWGGEGNEYDILDKSIEDNTLTIDYYTSNPYTEDERDYGTMKIILNETDGEHSVEFDFDPEMDFYKVSYEEILSYDYSIIDFVN</sequence>
<comment type="caution">
    <text evidence="2">The sequence shown here is derived from an EMBL/GenBank/DDBJ whole genome shotgun (WGS) entry which is preliminary data.</text>
</comment>
<dbReference type="RefSeq" id="WP_407143725.1">
    <property type="nucleotide sequence ID" value="NZ_JBGQQI010000069.1"/>
</dbReference>
<dbReference type="EMBL" id="JBGQQK010000067">
    <property type="protein sequence ID" value="MFL2104014.1"/>
    <property type="molecule type" value="Genomic_DNA"/>
</dbReference>
<name>A0ABW8URF6_9LACT</name>
<feature type="compositionally biased region" description="Basic and acidic residues" evidence="1">
    <location>
        <begin position="133"/>
        <end position="161"/>
    </location>
</feature>
<proteinExistence type="predicted"/>
<keyword evidence="3" id="KW-1185">Reference proteome</keyword>
<evidence type="ECO:0000256" key="1">
    <source>
        <dbReference type="SAM" id="MobiDB-lite"/>
    </source>
</evidence>
<evidence type="ECO:0000313" key="2">
    <source>
        <dbReference type="EMBL" id="MFL2104014.1"/>
    </source>
</evidence>
<protein>
    <recommendedName>
        <fullName evidence="4">DUF5067 domain-containing protein</fullName>
    </recommendedName>
</protein>
<evidence type="ECO:0000313" key="3">
    <source>
        <dbReference type="Proteomes" id="UP001625374"/>
    </source>
</evidence>
<reference evidence="2 3" key="1">
    <citation type="submission" date="2024-08" db="EMBL/GenBank/DDBJ databases">
        <authorList>
            <person name="Arias E."/>
        </authorList>
    </citation>
    <scope>NUCLEOTIDE SEQUENCE [LARGE SCALE GENOMIC DNA]</scope>
    <source>
        <strain evidence="2 3">FAM 24106</strain>
    </source>
</reference>